<proteinExistence type="predicted"/>
<dbReference type="PROSITE" id="PS50893">
    <property type="entry name" value="ABC_TRANSPORTER_2"/>
    <property type="match status" value="1"/>
</dbReference>
<evidence type="ECO:0000256" key="1">
    <source>
        <dbReference type="ARBA" id="ARBA00022448"/>
    </source>
</evidence>
<name>A0A1V4SLA0_RUMHU</name>
<keyword evidence="6" id="KW-1185">Reference proteome</keyword>
<dbReference type="Pfam" id="PF00005">
    <property type="entry name" value="ABC_tran"/>
    <property type="match status" value="1"/>
</dbReference>
<dbReference type="InterPro" id="IPR027417">
    <property type="entry name" value="P-loop_NTPase"/>
</dbReference>
<dbReference type="PROSITE" id="PS00211">
    <property type="entry name" value="ABC_TRANSPORTER_1"/>
    <property type="match status" value="1"/>
</dbReference>
<keyword evidence="5" id="KW-0378">Hydrolase</keyword>
<dbReference type="InterPro" id="IPR003593">
    <property type="entry name" value="AAA+_ATPase"/>
</dbReference>
<keyword evidence="3 5" id="KW-0067">ATP-binding</keyword>
<gene>
    <name evidence="5" type="primary">tauB_1</name>
    <name evidence="5" type="ORF">CLHUN_20260</name>
</gene>
<dbReference type="STRING" id="48256.CLHUN_20260"/>
<dbReference type="GO" id="GO:0016887">
    <property type="term" value="F:ATP hydrolysis activity"/>
    <property type="evidence" value="ECO:0007669"/>
    <property type="project" value="InterPro"/>
</dbReference>
<dbReference type="CDD" id="cd03293">
    <property type="entry name" value="ABC_NrtD_SsuB_transporters"/>
    <property type="match status" value="1"/>
</dbReference>
<keyword evidence="1" id="KW-0813">Transport</keyword>
<dbReference type="Proteomes" id="UP000191554">
    <property type="component" value="Unassembled WGS sequence"/>
</dbReference>
<comment type="caution">
    <text evidence="5">The sequence shown here is derived from an EMBL/GenBank/DDBJ whole genome shotgun (WGS) entry which is preliminary data.</text>
</comment>
<reference evidence="5 6" key="1">
    <citation type="submission" date="2017-03" db="EMBL/GenBank/DDBJ databases">
        <title>Genome sequence of Clostridium hungatei DSM 14427.</title>
        <authorList>
            <person name="Poehlein A."/>
            <person name="Daniel R."/>
        </authorList>
    </citation>
    <scope>NUCLEOTIDE SEQUENCE [LARGE SCALE GENOMIC DNA]</scope>
    <source>
        <strain evidence="5 6">DSM 14427</strain>
    </source>
</reference>
<protein>
    <submittedName>
        <fullName evidence="5">Taurine import ATP-binding protein TauB</fullName>
        <ecNumber evidence="5">3.6.3.36</ecNumber>
    </submittedName>
</protein>
<dbReference type="InterPro" id="IPR017871">
    <property type="entry name" value="ABC_transporter-like_CS"/>
</dbReference>
<sequence length="297" mass="33022">MLNVLSKAVDIEPANTGTDKIVIKNINRVFNIKRNNDSKNDFTAIKDVNLNIKAGEFLTIVGPSGCGKSTLLDIIAGLSKPSSGEIYIDNKIITGPALDRGIVLQGYALFPWRTVRHNVEFGLEIKGTGKNERREISTRFIKLVGLEGFEDRYPYELSGGMRQRVAIARALAYDPEVLLMDEPFAAVDAQTRETMQDELLRIWEETKKTIVFVTHSIEEAVGLADRVAIMSANPGYIKEVIDIDLPRPRRIGDIRNSASFSWITHKVWEILQNAQPDIPLKKSSANLAEDISASATI</sequence>
<evidence type="ECO:0000256" key="2">
    <source>
        <dbReference type="ARBA" id="ARBA00022741"/>
    </source>
</evidence>
<keyword evidence="2" id="KW-0547">Nucleotide-binding</keyword>
<evidence type="ECO:0000313" key="6">
    <source>
        <dbReference type="Proteomes" id="UP000191554"/>
    </source>
</evidence>
<dbReference type="EC" id="3.6.3.36" evidence="5"/>
<feature type="domain" description="ABC transporter" evidence="4">
    <location>
        <begin position="21"/>
        <end position="257"/>
    </location>
</feature>
<dbReference type="GO" id="GO:0005524">
    <property type="term" value="F:ATP binding"/>
    <property type="evidence" value="ECO:0007669"/>
    <property type="project" value="UniProtKB-KW"/>
</dbReference>
<dbReference type="SMART" id="SM00382">
    <property type="entry name" value="AAA"/>
    <property type="match status" value="1"/>
</dbReference>
<evidence type="ECO:0000256" key="3">
    <source>
        <dbReference type="ARBA" id="ARBA00022840"/>
    </source>
</evidence>
<dbReference type="OrthoDB" id="9801958at2"/>
<dbReference type="RefSeq" id="WP_080064465.1">
    <property type="nucleotide sequence ID" value="NZ_MZGX01000012.1"/>
</dbReference>
<dbReference type="AlphaFoldDB" id="A0A1V4SLA0"/>
<organism evidence="5 6">
    <name type="scientific">Ruminiclostridium hungatei</name>
    <name type="common">Clostridium hungatei</name>
    <dbReference type="NCBI Taxonomy" id="48256"/>
    <lineage>
        <taxon>Bacteria</taxon>
        <taxon>Bacillati</taxon>
        <taxon>Bacillota</taxon>
        <taxon>Clostridia</taxon>
        <taxon>Eubacteriales</taxon>
        <taxon>Oscillospiraceae</taxon>
        <taxon>Ruminiclostridium</taxon>
    </lineage>
</organism>
<evidence type="ECO:0000313" key="5">
    <source>
        <dbReference type="EMBL" id="OPX44001.1"/>
    </source>
</evidence>
<dbReference type="Gene3D" id="3.40.50.300">
    <property type="entry name" value="P-loop containing nucleotide triphosphate hydrolases"/>
    <property type="match status" value="1"/>
</dbReference>
<dbReference type="PANTHER" id="PTHR42788">
    <property type="entry name" value="TAURINE IMPORT ATP-BINDING PROTEIN-RELATED"/>
    <property type="match status" value="1"/>
</dbReference>
<accession>A0A1V4SLA0</accession>
<dbReference type="PANTHER" id="PTHR42788:SF13">
    <property type="entry name" value="ALIPHATIC SULFONATES IMPORT ATP-BINDING PROTEIN SSUB"/>
    <property type="match status" value="1"/>
</dbReference>
<dbReference type="InterPro" id="IPR003439">
    <property type="entry name" value="ABC_transporter-like_ATP-bd"/>
</dbReference>
<dbReference type="EMBL" id="MZGX01000012">
    <property type="protein sequence ID" value="OPX44001.1"/>
    <property type="molecule type" value="Genomic_DNA"/>
</dbReference>
<dbReference type="SUPFAM" id="SSF52540">
    <property type="entry name" value="P-loop containing nucleoside triphosphate hydrolases"/>
    <property type="match status" value="1"/>
</dbReference>
<evidence type="ECO:0000259" key="4">
    <source>
        <dbReference type="PROSITE" id="PS50893"/>
    </source>
</evidence>
<dbReference type="InterPro" id="IPR050166">
    <property type="entry name" value="ABC_transporter_ATP-bind"/>
</dbReference>